<feature type="region of interest" description="Disordered" evidence="1">
    <location>
        <begin position="1"/>
        <end position="47"/>
    </location>
</feature>
<organism evidence="2 3">
    <name type="scientific">Deinococcus aerophilus</name>
    <dbReference type="NCBI Taxonomy" id="522488"/>
    <lineage>
        <taxon>Bacteria</taxon>
        <taxon>Thermotogati</taxon>
        <taxon>Deinococcota</taxon>
        <taxon>Deinococci</taxon>
        <taxon>Deinococcales</taxon>
        <taxon>Deinococcaceae</taxon>
        <taxon>Deinococcus</taxon>
    </lineage>
</organism>
<gene>
    <name evidence="2" type="ORF">GCM10010841_02240</name>
</gene>
<protein>
    <recommendedName>
        <fullName evidence="4">DUF3006 domain-containing protein</fullName>
    </recommendedName>
</protein>
<keyword evidence="3" id="KW-1185">Reference proteome</keyword>
<dbReference type="Proteomes" id="UP000661918">
    <property type="component" value="Unassembled WGS sequence"/>
</dbReference>
<reference evidence="3" key="1">
    <citation type="journal article" date="2019" name="Int. J. Syst. Evol. Microbiol.">
        <title>The Global Catalogue of Microorganisms (GCM) 10K type strain sequencing project: providing services to taxonomists for standard genome sequencing and annotation.</title>
        <authorList>
            <consortium name="The Broad Institute Genomics Platform"/>
            <consortium name="The Broad Institute Genome Sequencing Center for Infectious Disease"/>
            <person name="Wu L."/>
            <person name="Ma J."/>
        </authorList>
    </citation>
    <scope>NUCLEOTIDE SEQUENCE [LARGE SCALE GENOMIC DNA]</scope>
    <source>
        <strain evidence="3">JCM 15443</strain>
    </source>
</reference>
<sequence length="105" mass="11372">MGVKNASHQHDPPAERWTVDGIEDSPDGPLARLEREDGTTFDLPLRNLPAGVREGDLLDLQDGPDGVSARILDRETRERRAAMQARLDALNSADDGAADDGEITV</sequence>
<feature type="compositionally biased region" description="Basic and acidic residues" evidence="1">
    <location>
        <begin position="8"/>
        <end position="18"/>
    </location>
</feature>
<evidence type="ECO:0008006" key="4">
    <source>
        <dbReference type="Google" id="ProtNLM"/>
    </source>
</evidence>
<name>A0ABQ2GJD3_9DEIO</name>
<dbReference type="Pfam" id="PF11213">
    <property type="entry name" value="DUF3006"/>
    <property type="match status" value="1"/>
</dbReference>
<comment type="caution">
    <text evidence="2">The sequence shown here is derived from an EMBL/GenBank/DDBJ whole genome shotgun (WGS) entry which is preliminary data.</text>
</comment>
<evidence type="ECO:0000313" key="3">
    <source>
        <dbReference type="Proteomes" id="UP000661918"/>
    </source>
</evidence>
<evidence type="ECO:0000313" key="2">
    <source>
        <dbReference type="EMBL" id="GGL97398.1"/>
    </source>
</evidence>
<dbReference type="EMBL" id="BMOM01000001">
    <property type="protein sequence ID" value="GGL97398.1"/>
    <property type="molecule type" value="Genomic_DNA"/>
</dbReference>
<accession>A0ABQ2GJD3</accession>
<dbReference type="InterPro" id="IPR021377">
    <property type="entry name" value="DUF3006"/>
</dbReference>
<proteinExistence type="predicted"/>
<evidence type="ECO:0000256" key="1">
    <source>
        <dbReference type="SAM" id="MobiDB-lite"/>
    </source>
</evidence>